<gene>
    <name evidence="2" type="ORF">AACH11_01100</name>
</gene>
<dbReference type="RefSeq" id="WP_341372343.1">
    <property type="nucleotide sequence ID" value="NZ_JBBUTF010000002.1"/>
</dbReference>
<evidence type="ECO:0000313" key="3">
    <source>
        <dbReference type="Proteomes" id="UP001368500"/>
    </source>
</evidence>
<sequence>MKRALKSRWGRLVLTGVSIAVLSGCASISADHTVARVNDEAASFTEGRLVLARTDAEREKRSSAARELLAKPLGQREAVQLALANSPALQALLAQGWAESADAAQVGRIANPIFSFERMVAGDSLDIGRSLAFGLLDVLTVPARQGVANRRIEQSLLRLTTEVVDQVTQVRQAWVRAVAAGQTLRYAQQVFDSAEASAELARRMQSVGNFNRITRAREQSFYADAATRLATATHQATAAREELVRVLGLDEAQALTLQLPERLPDLPKQALEPQSVAAMATRGRLDIRLAQAALDASAKAQGLTTVMSFTDIELTARRNTAFDNAAGSRSTARGYEVGVRLPLFDWGGMQRDAWSARTLAAAHQLEATVRTAGSTLRESYSAYRTAYDIARHQRDEVIPLRKVIAEENQLRYNGMLIGVFELMADARDQVGTVMAAIDAEQQFWLADAALQASVIGRPTSASLAATAAAPSSGGGAGH</sequence>
<dbReference type="SUPFAM" id="SSF56954">
    <property type="entry name" value="Outer membrane efflux proteins (OEP)"/>
    <property type="match status" value="1"/>
</dbReference>
<protein>
    <submittedName>
        <fullName evidence="2">TolC family protein</fullName>
    </submittedName>
</protein>
<evidence type="ECO:0000313" key="2">
    <source>
        <dbReference type="EMBL" id="MEK8024563.1"/>
    </source>
</evidence>
<evidence type="ECO:0000256" key="1">
    <source>
        <dbReference type="SAM" id="SignalP"/>
    </source>
</evidence>
<dbReference type="PROSITE" id="PS51257">
    <property type="entry name" value="PROKAR_LIPOPROTEIN"/>
    <property type="match status" value="1"/>
</dbReference>
<feature type="signal peptide" evidence="1">
    <location>
        <begin position="1"/>
        <end position="26"/>
    </location>
</feature>
<accession>A0ABU9B3W6</accession>
<dbReference type="PANTHER" id="PTHR30203">
    <property type="entry name" value="OUTER MEMBRANE CATION EFFLUX PROTEIN"/>
    <property type="match status" value="1"/>
</dbReference>
<keyword evidence="3" id="KW-1185">Reference proteome</keyword>
<dbReference type="InterPro" id="IPR010131">
    <property type="entry name" value="MdtP/NodT-like"/>
</dbReference>
<feature type="chain" id="PRO_5045058779" evidence="1">
    <location>
        <begin position="27"/>
        <end position="478"/>
    </location>
</feature>
<proteinExistence type="predicted"/>
<dbReference type="Gene3D" id="1.20.1600.10">
    <property type="entry name" value="Outer membrane efflux proteins (OEP)"/>
    <property type="match status" value="1"/>
</dbReference>
<name>A0ABU9B3W6_9BURK</name>
<dbReference type="EMBL" id="JBBUTF010000002">
    <property type="protein sequence ID" value="MEK8024563.1"/>
    <property type="molecule type" value="Genomic_DNA"/>
</dbReference>
<reference evidence="2 3" key="1">
    <citation type="submission" date="2024-04" db="EMBL/GenBank/DDBJ databases">
        <title>Novel species of the genus Ideonella isolated from streams.</title>
        <authorList>
            <person name="Lu H."/>
        </authorList>
    </citation>
    <scope>NUCLEOTIDE SEQUENCE [LARGE SCALE GENOMIC DNA]</scope>
    <source>
        <strain evidence="2 3">BYS139W</strain>
    </source>
</reference>
<organism evidence="2 3">
    <name type="scientific">Pseudaquabacterium rugosum</name>
    <dbReference type="NCBI Taxonomy" id="2984194"/>
    <lineage>
        <taxon>Bacteria</taxon>
        <taxon>Pseudomonadati</taxon>
        <taxon>Pseudomonadota</taxon>
        <taxon>Betaproteobacteria</taxon>
        <taxon>Burkholderiales</taxon>
        <taxon>Sphaerotilaceae</taxon>
        <taxon>Pseudaquabacterium</taxon>
    </lineage>
</organism>
<comment type="caution">
    <text evidence="2">The sequence shown here is derived from an EMBL/GenBank/DDBJ whole genome shotgun (WGS) entry which is preliminary data.</text>
</comment>
<dbReference type="Proteomes" id="UP001368500">
    <property type="component" value="Unassembled WGS sequence"/>
</dbReference>
<dbReference type="PANTHER" id="PTHR30203:SF24">
    <property type="entry name" value="BLR4935 PROTEIN"/>
    <property type="match status" value="1"/>
</dbReference>
<keyword evidence="1" id="KW-0732">Signal</keyword>